<dbReference type="InterPro" id="IPR035906">
    <property type="entry name" value="MetI-like_sf"/>
</dbReference>
<evidence type="ECO:0000313" key="11">
    <source>
        <dbReference type="EMBL" id="SNT73923.1"/>
    </source>
</evidence>
<keyword evidence="4" id="KW-1003">Cell membrane</keyword>
<evidence type="ECO:0000256" key="6">
    <source>
        <dbReference type="ARBA" id="ARBA00022970"/>
    </source>
</evidence>
<keyword evidence="6" id="KW-0029">Amino-acid transport</keyword>
<sequence length="217" mass="23282">MISTILSQGGDWLPDLVSGLKVSVMVTMVSLLIGLPFGFLLSLGVMSKSRMSNALALVVVEIGRGAPSLVLLQFAYFGLPSAGLTLSSFGASVVALSWTTAAYTSEIIRAGLQSVPAGQREAAMAVGLNRMDMMRFVIMPQGLKIAIPALLGFAILIFQTTSLCFAIALPELTSKAYEIGANTFQYLPALVLAGLLYLMVCIPMTMIVHWIENRRKY</sequence>
<keyword evidence="8 9" id="KW-0472">Membrane</keyword>
<feature type="transmembrane region" description="Helical" evidence="9">
    <location>
        <begin position="189"/>
        <end position="211"/>
    </location>
</feature>
<dbReference type="PANTHER" id="PTHR30614">
    <property type="entry name" value="MEMBRANE COMPONENT OF AMINO ACID ABC TRANSPORTER"/>
    <property type="match status" value="1"/>
</dbReference>
<dbReference type="EMBL" id="FZQB01000006">
    <property type="protein sequence ID" value="SNT73923.1"/>
    <property type="molecule type" value="Genomic_DNA"/>
</dbReference>
<accession>A0A239PV72</accession>
<keyword evidence="7 9" id="KW-1133">Transmembrane helix</keyword>
<dbReference type="Gene3D" id="1.10.3720.10">
    <property type="entry name" value="MetI-like"/>
    <property type="match status" value="1"/>
</dbReference>
<dbReference type="GO" id="GO:0022857">
    <property type="term" value="F:transmembrane transporter activity"/>
    <property type="evidence" value="ECO:0007669"/>
    <property type="project" value="InterPro"/>
</dbReference>
<evidence type="ECO:0000256" key="7">
    <source>
        <dbReference type="ARBA" id="ARBA00022989"/>
    </source>
</evidence>
<evidence type="ECO:0000256" key="5">
    <source>
        <dbReference type="ARBA" id="ARBA00022692"/>
    </source>
</evidence>
<evidence type="ECO:0000256" key="3">
    <source>
        <dbReference type="ARBA" id="ARBA00022448"/>
    </source>
</evidence>
<dbReference type="GO" id="GO:0006865">
    <property type="term" value="P:amino acid transport"/>
    <property type="evidence" value="ECO:0007669"/>
    <property type="project" value="UniProtKB-KW"/>
</dbReference>
<organism evidence="11 12">
    <name type="scientific">Paracoccus seriniphilus</name>
    <dbReference type="NCBI Taxonomy" id="184748"/>
    <lineage>
        <taxon>Bacteria</taxon>
        <taxon>Pseudomonadati</taxon>
        <taxon>Pseudomonadota</taxon>
        <taxon>Alphaproteobacteria</taxon>
        <taxon>Rhodobacterales</taxon>
        <taxon>Paracoccaceae</taxon>
        <taxon>Paracoccus</taxon>
    </lineage>
</organism>
<evidence type="ECO:0000256" key="4">
    <source>
        <dbReference type="ARBA" id="ARBA00022475"/>
    </source>
</evidence>
<protein>
    <submittedName>
        <fullName evidence="11">Amino acid ABC transporter membrane protein 2, PAAT family</fullName>
    </submittedName>
</protein>
<name>A0A239PV72_9RHOB</name>
<feature type="transmembrane region" description="Helical" evidence="9">
    <location>
        <begin position="145"/>
        <end position="169"/>
    </location>
</feature>
<dbReference type="PROSITE" id="PS50928">
    <property type="entry name" value="ABC_TM1"/>
    <property type="match status" value="1"/>
</dbReference>
<evidence type="ECO:0000256" key="8">
    <source>
        <dbReference type="ARBA" id="ARBA00023136"/>
    </source>
</evidence>
<dbReference type="OrthoDB" id="9808674at2"/>
<feature type="domain" description="ABC transmembrane type-1" evidence="10">
    <location>
        <begin position="16"/>
        <end position="208"/>
    </location>
</feature>
<evidence type="ECO:0000256" key="9">
    <source>
        <dbReference type="RuleBase" id="RU363032"/>
    </source>
</evidence>
<evidence type="ECO:0000313" key="12">
    <source>
        <dbReference type="Proteomes" id="UP000198307"/>
    </source>
</evidence>
<dbReference type="InterPro" id="IPR000515">
    <property type="entry name" value="MetI-like"/>
</dbReference>
<dbReference type="InterPro" id="IPR043429">
    <property type="entry name" value="ArtM/GltK/GlnP/TcyL/YhdX-like"/>
</dbReference>
<keyword evidence="5 9" id="KW-0812">Transmembrane</keyword>
<dbReference type="CDD" id="cd06261">
    <property type="entry name" value="TM_PBP2"/>
    <property type="match status" value="1"/>
</dbReference>
<feature type="transmembrane region" description="Helical" evidence="9">
    <location>
        <begin position="22"/>
        <end position="43"/>
    </location>
</feature>
<dbReference type="GO" id="GO:0043190">
    <property type="term" value="C:ATP-binding cassette (ABC) transporter complex"/>
    <property type="evidence" value="ECO:0007669"/>
    <property type="project" value="InterPro"/>
</dbReference>
<evidence type="ECO:0000259" key="10">
    <source>
        <dbReference type="PROSITE" id="PS50928"/>
    </source>
</evidence>
<keyword evidence="3 9" id="KW-0813">Transport</keyword>
<comment type="subcellular location">
    <subcellularLocation>
        <location evidence="1">Cell inner membrane</location>
        <topology evidence="1">Multi-pass membrane protein</topology>
    </subcellularLocation>
    <subcellularLocation>
        <location evidence="9">Cell membrane</location>
        <topology evidence="9">Multi-pass membrane protein</topology>
    </subcellularLocation>
</comment>
<keyword evidence="12" id="KW-1185">Reference proteome</keyword>
<dbReference type="RefSeq" id="WP_089344291.1">
    <property type="nucleotide sequence ID" value="NZ_FZQB01000006.1"/>
</dbReference>
<dbReference type="InterPro" id="IPR010065">
    <property type="entry name" value="AA_ABC_transptr_permease_3TM"/>
</dbReference>
<evidence type="ECO:0000256" key="1">
    <source>
        <dbReference type="ARBA" id="ARBA00004429"/>
    </source>
</evidence>
<comment type="similarity">
    <text evidence="2">Belongs to the binding-protein-dependent transport system permease family. HisMQ subfamily.</text>
</comment>
<dbReference type="Proteomes" id="UP000198307">
    <property type="component" value="Unassembled WGS sequence"/>
</dbReference>
<evidence type="ECO:0000256" key="2">
    <source>
        <dbReference type="ARBA" id="ARBA00010072"/>
    </source>
</evidence>
<dbReference type="SUPFAM" id="SSF161098">
    <property type="entry name" value="MetI-like"/>
    <property type="match status" value="1"/>
</dbReference>
<dbReference type="PANTHER" id="PTHR30614:SF0">
    <property type="entry name" value="L-CYSTINE TRANSPORT SYSTEM PERMEASE PROTEIN TCYL"/>
    <property type="match status" value="1"/>
</dbReference>
<gene>
    <name evidence="11" type="ORF">SAMN05444959_106103</name>
</gene>
<reference evidence="11 12" key="1">
    <citation type="submission" date="2017-07" db="EMBL/GenBank/DDBJ databases">
        <authorList>
            <person name="Sun Z.S."/>
            <person name="Albrecht U."/>
            <person name="Echele G."/>
            <person name="Lee C.C."/>
        </authorList>
    </citation>
    <scope>NUCLEOTIDE SEQUENCE [LARGE SCALE GENOMIC DNA]</scope>
    <source>
        <strain evidence="11 12">DSM 14827</strain>
    </source>
</reference>
<dbReference type="Pfam" id="PF00528">
    <property type="entry name" value="BPD_transp_1"/>
    <property type="match status" value="1"/>
</dbReference>
<proteinExistence type="inferred from homology"/>
<dbReference type="NCBIfam" id="TIGR01726">
    <property type="entry name" value="HEQRo_perm_3TM"/>
    <property type="match status" value="1"/>
</dbReference>
<dbReference type="AlphaFoldDB" id="A0A239PV72"/>